<dbReference type="EMBL" id="BCMG01000007">
    <property type="protein sequence ID" value="GAX01475.1"/>
    <property type="molecule type" value="Genomic_DNA"/>
</dbReference>
<dbReference type="InterPro" id="IPR050696">
    <property type="entry name" value="FtsA/MreB"/>
</dbReference>
<protein>
    <submittedName>
        <fullName evidence="1">Reactivating factor for ethanolamine ammonia lyase</fullName>
    </submittedName>
</protein>
<organism evidence="1 2">
    <name type="scientific">Secundilactobacillus silagei JCM 19001</name>
    <dbReference type="NCBI Taxonomy" id="1302250"/>
    <lineage>
        <taxon>Bacteria</taxon>
        <taxon>Bacillati</taxon>
        <taxon>Bacillota</taxon>
        <taxon>Bacilli</taxon>
        <taxon>Lactobacillales</taxon>
        <taxon>Lactobacillaceae</taxon>
        <taxon>Secundilactobacillus</taxon>
    </lineage>
</organism>
<dbReference type="GO" id="GO:0016829">
    <property type="term" value="F:lyase activity"/>
    <property type="evidence" value="ECO:0007669"/>
    <property type="project" value="UniProtKB-KW"/>
</dbReference>
<keyword evidence="1" id="KW-0456">Lyase</keyword>
<sequence length="471" mass="50256">MTETLQTVGIDIGTSTTSLIIAQLTIINTAAGFSLPQLAISHKHILYRSPVIFTPLLSETRIDAAKLKQFVAAQYHKAHVNKSSFKMGAIIMTGETARKANADRVIQALSKYAGDFVCATAGPGLESVIAGKSAAHSLLTQPDPQPVINLDIGGGTTNLAYFVNGDCQDTACFDIGGRLIRVTHGSNIITYIAPKLQQLITRLALPIHLGTVTSVKQLQPLIDAMVALLENTVGLGKPVAYFNQFITDKPLQPVPANVHLTFSGGVADCLVDQLPADPFRYGDIGLLLGHTLKHSLLFKERTVRPADETIQATVVGAGSQSMMLSGSTINYDLTALPLRNLPVVKVQQSLKDHSQAAVITAIQQQLALFDHSVVALALGPVTATFAGIQQWLAIILKSMTVVIQNWQPLIIVTQENVAQALGNSLRSQLPKNYPVVCLDQITASAGDYLDIGLPVASGQAVPVIVKTLIFS</sequence>
<dbReference type="InterPro" id="IPR043129">
    <property type="entry name" value="ATPase_NBD"/>
</dbReference>
<dbReference type="PANTHER" id="PTHR32432:SF13">
    <property type="entry name" value="ETHANOLAMINE AMMONIA-LYASE REACTIVASE EUTA"/>
    <property type="match status" value="1"/>
</dbReference>
<gene>
    <name evidence="1" type="ORF">IWT126_01516</name>
</gene>
<evidence type="ECO:0000313" key="2">
    <source>
        <dbReference type="Proteomes" id="UP000198402"/>
    </source>
</evidence>
<dbReference type="PIRSF" id="PIRSF012293">
    <property type="entry name" value="EutA"/>
    <property type="match status" value="1"/>
</dbReference>
<dbReference type="OrthoDB" id="1542at2"/>
<dbReference type="STRING" id="1302250.GCA_001313225_01204"/>
<dbReference type="SUPFAM" id="SSF53067">
    <property type="entry name" value="Actin-like ATPase domain"/>
    <property type="match status" value="1"/>
</dbReference>
<proteinExistence type="predicted"/>
<evidence type="ECO:0000313" key="1">
    <source>
        <dbReference type="EMBL" id="GAX01475.1"/>
    </source>
</evidence>
<name>A0A1Z5II83_9LACO</name>
<comment type="caution">
    <text evidence="1">The sequence shown here is derived from an EMBL/GenBank/DDBJ whole genome shotgun (WGS) entry which is preliminary data.</text>
</comment>
<dbReference type="InterPro" id="IPR009377">
    <property type="entry name" value="EutA"/>
</dbReference>
<keyword evidence="2" id="KW-1185">Reference proteome</keyword>
<reference evidence="1 2" key="1">
    <citation type="submission" date="2015-11" db="EMBL/GenBank/DDBJ databases">
        <title>Draft genome sequences of new species of the genus Lactobacillus isolated from orchardgrass silage.</title>
        <authorList>
            <person name="Tohno M."/>
            <person name="Tanizawa Y."/>
            <person name="Arita M."/>
        </authorList>
    </citation>
    <scope>NUCLEOTIDE SEQUENCE [LARGE SCALE GENOMIC DNA]</scope>
    <source>
        <strain evidence="1 2">IWT126</strain>
    </source>
</reference>
<dbReference type="Pfam" id="PF06277">
    <property type="entry name" value="EutA"/>
    <property type="match status" value="1"/>
</dbReference>
<dbReference type="AlphaFoldDB" id="A0A1Z5II83"/>
<accession>A0A1Z5II83</accession>
<dbReference type="PANTHER" id="PTHR32432">
    <property type="entry name" value="CELL DIVISION PROTEIN FTSA-RELATED"/>
    <property type="match status" value="1"/>
</dbReference>
<dbReference type="RefSeq" id="WP_089136836.1">
    <property type="nucleotide sequence ID" value="NZ_BCMG01000007.1"/>
</dbReference>
<dbReference type="Proteomes" id="UP000198402">
    <property type="component" value="Unassembled WGS sequence"/>
</dbReference>